<accession>A0A8I3ACH4</accession>
<reference evidence="3" key="1">
    <citation type="submission" date="2021-03" db="EMBL/GenBank/DDBJ databases">
        <title>Evolutionary innovations through gain and loss of genes in the ectomycorrhizal Boletales.</title>
        <authorList>
            <person name="Wu G."/>
            <person name="Miyauchi S."/>
            <person name="Morin E."/>
            <person name="Yang Z.-L."/>
            <person name="Xu J."/>
            <person name="Martin F.M."/>
        </authorList>
    </citation>
    <scope>NUCLEOTIDE SEQUENCE</scope>
    <source>
        <strain evidence="3">BR01</strain>
    </source>
</reference>
<evidence type="ECO:0008006" key="5">
    <source>
        <dbReference type="Google" id="ProtNLM"/>
    </source>
</evidence>
<evidence type="ECO:0000313" key="3">
    <source>
        <dbReference type="EMBL" id="KAG6380356.1"/>
    </source>
</evidence>
<feature type="signal peptide" evidence="2">
    <location>
        <begin position="1"/>
        <end position="19"/>
    </location>
</feature>
<dbReference type="AlphaFoldDB" id="A0A8I3ACH4"/>
<proteinExistence type="predicted"/>
<evidence type="ECO:0000256" key="2">
    <source>
        <dbReference type="SAM" id="SignalP"/>
    </source>
</evidence>
<feature type="transmembrane region" description="Helical" evidence="1">
    <location>
        <begin position="435"/>
        <end position="455"/>
    </location>
</feature>
<keyword evidence="1" id="KW-0472">Membrane</keyword>
<name>A0A8I3ACH4_9AGAM</name>
<comment type="caution">
    <text evidence="3">The sequence shown here is derived from an EMBL/GenBank/DDBJ whole genome shotgun (WGS) entry which is preliminary data.</text>
</comment>
<gene>
    <name evidence="3" type="ORF">JVT61DRAFT_8468</name>
</gene>
<sequence length="543" mass="62480">MTLVYPLTILFFSTQTTTTSRWVETACSSRRNRSLLPRRTKSDIIDYRIEEEILFCAMKLIERALRTNGVTLDDLTEIVLNVDDGRCWHYYFVDHTNRFLFWVDTVSLKDLNIGLQGGIWSRHITGMLLLHIVYDMELRSHCEYYPHNRILFKRAFGELRGMLNYTKTDMMTTDSSSSPFGQDEVVAILDLVNSFKDNEKISDPYSIWVIARFMEYLTENQFLKICGQPCARLNADTPLLEQENWNRRILFQVVNVFLFGSPNEHAVRLQSVWVDGIIIQPRWKDFINRLTSDSVRVGPVHHFCETFPVALPDTNANADIYGSQSTVMLAVNLNCSLVSTIDRVLLWLVEHVQQPRTDGRSECSTSPAKLYDPLEMFTTWLGPWFWYEHRQLEAMWTLSQTKTRMACLAITHTLLVIVLFSAALAVQIFGRKELAIVATLSVEFLIIVSFVVMGVRVMRLFYSNGGEDNVDTPTERNLFPLDGRGCNVPRPMCAEHEVANRNIEESMLMAESRSKAMKSESRNKYKDGMGVAHPPRLTITHAR</sequence>
<keyword evidence="1" id="KW-0812">Transmembrane</keyword>
<keyword evidence="4" id="KW-1185">Reference proteome</keyword>
<keyword evidence="1" id="KW-1133">Transmembrane helix</keyword>
<protein>
    <recommendedName>
        <fullName evidence="5">Transmembrane protein</fullName>
    </recommendedName>
</protein>
<evidence type="ECO:0000256" key="1">
    <source>
        <dbReference type="SAM" id="Phobius"/>
    </source>
</evidence>
<dbReference type="EMBL" id="JAGFBS010000003">
    <property type="protein sequence ID" value="KAG6380356.1"/>
    <property type="molecule type" value="Genomic_DNA"/>
</dbReference>
<evidence type="ECO:0000313" key="4">
    <source>
        <dbReference type="Proteomes" id="UP000683000"/>
    </source>
</evidence>
<organism evidence="3 4">
    <name type="scientific">Boletus reticuloceps</name>
    <dbReference type="NCBI Taxonomy" id="495285"/>
    <lineage>
        <taxon>Eukaryota</taxon>
        <taxon>Fungi</taxon>
        <taxon>Dikarya</taxon>
        <taxon>Basidiomycota</taxon>
        <taxon>Agaricomycotina</taxon>
        <taxon>Agaricomycetes</taxon>
        <taxon>Agaricomycetidae</taxon>
        <taxon>Boletales</taxon>
        <taxon>Boletineae</taxon>
        <taxon>Boletaceae</taxon>
        <taxon>Boletoideae</taxon>
        <taxon>Boletus</taxon>
    </lineage>
</organism>
<dbReference type="OrthoDB" id="2657661at2759"/>
<dbReference type="Proteomes" id="UP000683000">
    <property type="component" value="Unassembled WGS sequence"/>
</dbReference>
<keyword evidence="2" id="KW-0732">Signal</keyword>
<feature type="transmembrane region" description="Helical" evidence="1">
    <location>
        <begin position="405"/>
        <end position="429"/>
    </location>
</feature>
<feature type="chain" id="PRO_5034151603" description="Transmembrane protein" evidence="2">
    <location>
        <begin position="20"/>
        <end position="543"/>
    </location>
</feature>